<gene>
    <name evidence="2" type="ORF">H920_15408</name>
</gene>
<dbReference type="AlphaFoldDB" id="A0A091CYD3"/>
<evidence type="ECO:0000313" key="2">
    <source>
        <dbReference type="EMBL" id="KFO23243.1"/>
    </source>
</evidence>
<keyword evidence="3" id="KW-1185">Reference proteome</keyword>
<name>A0A091CYD3_FUKDA</name>
<feature type="region of interest" description="Disordered" evidence="1">
    <location>
        <begin position="74"/>
        <end position="104"/>
    </location>
</feature>
<dbReference type="Proteomes" id="UP000028990">
    <property type="component" value="Unassembled WGS sequence"/>
</dbReference>
<evidence type="ECO:0000256" key="1">
    <source>
        <dbReference type="SAM" id="MobiDB-lite"/>
    </source>
</evidence>
<feature type="region of interest" description="Disordered" evidence="1">
    <location>
        <begin position="134"/>
        <end position="166"/>
    </location>
</feature>
<proteinExistence type="predicted"/>
<accession>A0A091CYD3</accession>
<organism evidence="2 3">
    <name type="scientific">Fukomys damarensis</name>
    <name type="common">Damaraland mole rat</name>
    <name type="synonym">Cryptomys damarensis</name>
    <dbReference type="NCBI Taxonomy" id="885580"/>
    <lineage>
        <taxon>Eukaryota</taxon>
        <taxon>Metazoa</taxon>
        <taxon>Chordata</taxon>
        <taxon>Craniata</taxon>
        <taxon>Vertebrata</taxon>
        <taxon>Euteleostomi</taxon>
        <taxon>Mammalia</taxon>
        <taxon>Eutheria</taxon>
        <taxon>Euarchontoglires</taxon>
        <taxon>Glires</taxon>
        <taxon>Rodentia</taxon>
        <taxon>Hystricomorpha</taxon>
        <taxon>Bathyergidae</taxon>
        <taxon>Fukomys</taxon>
    </lineage>
</organism>
<protein>
    <submittedName>
        <fullName evidence="2">Uncharacterized protein</fullName>
    </submittedName>
</protein>
<sequence>MLCDSRALSFLGIVDRETHCFPSFSLAWIDLALYNAEALPNTPCLALHYFFGNRCQVNLVLHFQVFTQTIFTERGQQAEEPEEKGAESEKWEAEEEAEDQKGPEKEALFPLQLCKALGQICTCARQNPHKRLKIPFPHHGRPLRISVPERPEPGSAVGHVEGTSGS</sequence>
<reference evidence="2 3" key="1">
    <citation type="submission" date="2013-11" db="EMBL/GenBank/DDBJ databases">
        <title>The Damaraland mole rat (Fukomys damarensis) genome and evolution of African mole rats.</title>
        <authorList>
            <person name="Gladyshev V.N."/>
            <person name="Fang X."/>
        </authorList>
    </citation>
    <scope>NUCLEOTIDE SEQUENCE [LARGE SCALE GENOMIC DNA]</scope>
    <source>
        <tissue evidence="2">Liver</tissue>
    </source>
</reference>
<evidence type="ECO:0000313" key="3">
    <source>
        <dbReference type="Proteomes" id="UP000028990"/>
    </source>
</evidence>
<dbReference type="EMBL" id="KN123809">
    <property type="protein sequence ID" value="KFO23243.1"/>
    <property type="molecule type" value="Genomic_DNA"/>
</dbReference>